<proteinExistence type="inferred from homology"/>
<feature type="compositionally biased region" description="Basic and acidic residues" evidence="6">
    <location>
        <begin position="15"/>
        <end position="25"/>
    </location>
</feature>
<feature type="region of interest" description="Disordered" evidence="6">
    <location>
        <begin position="542"/>
        <end position="565"/>
    </location>
</feature>
<feature type="compositionally biased region" description="Acidic residues" evidence="6">
    <location>
        <begin position="283"/>
        <end position="313"/>
    </location>
</feature>
<organism evidence="8 9">
    <name type="scientific">Sporothrix bragantina</name>
    <dbReference type="NCBI Taxonomy" id="671064"/>
    <lineage>
        <taxon>Eukaryota</taxon>
        <taxon>Fungi</taxon>
        <taxon>Dikarya</taxon>
        <taxon>Ascomycota</taxon>
        <taxon>Pezizomycotina</taxon>
        <taxon>Sordariomycetes</taxon>
        <taxon>Sordariomycetidae</taxon>
        <taxon>Ophiostomatales</taxon>
        <taxon>Ophiostomataceae</taxon>
        <taxon>Sporothrix</taxon>
    </lineage>
</organism>
<feature type="compositionally biased region" description="Acidic residues" evidence="6">
    <location>
        <begin position="233"/>
        <end position="251"/>
    </location>
</feature>
<keyword evidence="2" id="KW-0132">Cell division</keyword>
<protein>
    <recommendedName>
        <fullName evidence="7">DOC domain-containing protein</fullName>
    </recommendedName>
</protein>
<evidence type="ECO:0000256" key="4">
    <source>
        <dbReference type="ARBA" id="ARBA00022786"/>
    </source>
</evidence>
<reference evidence="8 9" key="1">
    <citation type="submission" date="2024-01" db="EMBL/GenBank/DDBJ databases">
        <authorList>
            <person name="Allen C."/>
            <person name="Tagirdzhanova G."/>
        </authorList>
    </citation>
    <scope>NUCLEOTIDE SEQUENCE [LARGE SCALE GENOMIC DNA]</scope>
</reference>
<dbReference type="InterPro" id="IPR004939">
    <property type="entry name" value="APC_su10/DOC_dom"/>
</dbReference>
<evidence type="ECO:0000256" key="6">
    <source>
        <dbReference type="SAM" id="MobiDB-lite"/>
    </source>
</evidence>
<dbReference type="CDD" id="cd08366">
    <property type="entry name" value="APC10"/>
    <property type="match status" value="1"/>
</dbReference>
<dbReference type="SUPFAM" id="SSF49785">
    <property type="entry name" value="Galactose-binding domain-like"/>
    <property type="match status" value="1"/>
</dbReference>
<feature type="domain" description="DOC" evidence="7">
    <location>
        <begin position="328"/>
        <end position="516"/>
    </location>
</feature>
<evidence type="ECO:0000256" key="2">
    <source>
        <dbReference type="ARBA" id="ARBA00022618"/>
    </source>
</evidence>
<keyword evidence="4" id="KW-0833">Ubl conjugation pathway</keyword>
<feature type="compositionally biased region" description="Basic and acidic residues" evidence="6">
    <location>
        <begin position="260"/>
        <end position="270"/>
    </location>
</feature>
<comment type="similarity">
    <text evidence="1">Belongs to the APC10 family.</text>
</comment>
<dbReference type="PANTHER" id="PTHR12936">
    <property type="entry name" value="ANAPHASE-PROMOTING COMPLEX 10"/>
    <property type="match status" value="1"/>
</dbReference>
<accession>A0ABP0B479</accession>
<feature type="compositionally biased region" description="Basic and acidic residues" evidence="6">
    <location>
        <begin position="169"/>
        <end position="206"/>
    </location>
</feature>
<dbReference type="InterPro" id="IPR008979">
    <property type="entry name" value="Galactose-bd-like_sf"/>
</dbReference>
<feature type="region of interest" description="Disordered" evidence="6">
    <location>
        <begin position="1"/>
        <end position="313"/>
    </location>
</feature>
<evidence type="ECO:0000259" key="7">
    <source>
        <dbReference type="PROSITE" id="PS51284"/>
    </source>
</evidence>
<dbReference type="Pfam" id="PF03256">
    <property type="entry name" value="ANAPC10"/>
    <property type="match status" value="1"/>
</dbReference>
<comment type="caution">
    <text evidence="8">The sequence shown here is derived from an EMBL/GenBank/DDBJ whole genome shotgun (WGS) entry which is preliminary data.</text>
</comment>
<evidence type="ECO:0000256" key="3">
    <source>
        <dbReference type="ARBA" id="ARBA00022776"/>
    </source>
</evidence>
<evidence type="ECO:0000256" key="5">
    <source>
        <dbReference type="ARBA" id="ARBA00023306"/>
    </source>
</evidence>
<keyword evidence="3" id="KW-0498">Mitosis</keyword>
<dbReference type="PROSITE" id="PS51284">
    <property type="entry name" value="DOC"/>
    <property type="match status" value="1"/>
</dbReference>
<keyword evidence="9" id="KW-1185">Reference proteome</keyword>
<dbReference type="EMBL" id="CAWUHC010000012">
    <property type="protein sequence ID" value="CAK7214413.1"/>
    <property type="molecule type" value="Genomic_DNA"/>
</dbReference>
<dbReference type="Gene3D" id="2.60.120.260">
    <property type="entry name" value="Galactose-binding domain-like"/>
    <property type="match status" value="1"/>
</dbReference>
<dbReference type="Proteomes" id="UP001642406">
    <property type="component" value="Unassembled WGS sequence"/>
</dbReference>
<dbReference type="InterPro" id="IPR016901">
    <property type="entry name" value="APC10/Doc1"/>
</dbReference>
<evidence type="ECO:0000313" key="8">
    <source>
        <dbReference type="EMBL" id="CAK7214413.1"/>
    </source>
</evidence>
<feature type="compositionally biased region" description="Low complexity" evidence="6">
    <location>
        <begin position="30"/>
        <end position="65"/>
    </location>
</feature>
<dbReference type="PANTHER" id="PTHR12936:SF0">
    <property type="entry name" value="ANAPHASE-PROMOTING COMPLEX SUBUNIT 10"/>
    <property type="match status" value="1"/>
</dbReference>
<dbReference type="SMART" id="SM01337">
    <property type="entry name" value="APC10"/>
    <property type="match status" value="1"/>
</dbReference>
<name>A0ABP0B479_9PEZI</name>
<gene>
    <name evidence="8" type="ORF">SBRCBS47491_002134</name>
</gene>
<sequence>MDPNNPLRGPRRAARRGEEALRYDRGGSQPPVTSATAAPAPTTTAATPTPATGTPTPASRPTATTEIPHSADAEPDVQWRYNEDTEEIEAYEQRADGRWAPQADPNTPGFFLGGPEEATWGSDEDDNGEYNDGRDDFSWGNQINQQGPGYDEHDPFARPPPVTAEWEAAMDREPQLREWDNRVGEEIRAEQRREERREDRLMRLEDPDWPYSGSDVDEVDAEREERERREREEAEEEERQQEASGEEEEEDQQRGGGEGAHSRLADDPRYRAYLYGNGHGEGADEGEEEEDDEDDERHNIDEDDEMQGPEDDIDVDADIEADVDVDGEIDVDDDEEDAAISFDPMLLGLKEINNLAHFSVSSHKPGNGVEELLHDDLAKYWQSDGPQPHLLTIHFLRRVEIRAIRFYVDYNQDESYTPTSVVLSAGTGHHDLLEFASLALTTPVGWQEIDLSSVGGGADGQSLCCWIVQVKVKENHQNGKDTHIRGIKLYAIDENAPPADGALDELARIKTRTLQLQTRMSKEAVAADKDDYLFERLIAQSPDKLPGAPERSGSMAKFLRDEEIR</sequence>
<evidence type="ECO:0000256" key="1">
    <source>
        <dbReference type="ARBA" id="ARBA00006762"/>
    </source>
</evidence>
<evidence type="ECO:0000313" key="9">
    <source>
        <dbReference type="Proteomes" id="UP001642406"/>
    </source>
</evidence>
<feature type="compositionally biased region" description="Basic and acidic residues" evidence="6">
    <location>
        <begin position="223"/>
        <end position="232"/>
    </location>
</feature>
<keyword evidence="5" id="KW-0131">Cell cycle</keyword>